<accession>A0ABD0M8S7</accession>
<gene>
    <name evidence="1" type="ORF">BaRGS_00000746</name>
</gene>
<organism evidence="1 2">
    <name type="scientific">Batillaria attramentaria</name>
    <dbReference type="NCBI Taxonomy" id="370345"/>
    <lineage>
        <taxon>Eukaryota</taxon>
        <taxon>Metazoa</taxon>
        <taxon>Spiralia</taxon>
        <taxon>Lophotrochozoa</taxon>
        <taxon>Mollusca</taxon>
        <taxon>Gastropoda</taxon>
        <taxon>Caenogastropoda</taxon>
        <taxon>Sorbeoconcha</taxon>
        <taxon>Cerithioidea</taxon>
        <taxon>Batillariidae</taxon>
        <taxon>Batillaria</taxon>
    </lineage>
</organism>
<comment type="caution">
    <text evidence="1">The sequence shown here is derived from an EMBL/GenBank/DDBJ whole genome shotgun (WGS) entry which is preliminary data.</text>
</comment>
<feature type="non-terminal residue" evidence="1">
    <location>
        <position position="126"/>
    </location>
</feature>
<protein>
    <submittedName>
        <fullName evidence="1">Uncharacterized protein</fullName>
    </submittedName>
</protein>
<keyword evidence="2" id="KW-1185">Reference proteome</keyword>
<dbReference type="AlphaFoldDB" id="A0ABD0M8S7"/>
<reference evidence="1 2" key="1">
    <citation type="journal article" date="2023" name="Sci. Data">
        <title>Genome assembly of the Korean intertidal mud-creeper Batillaria attramentaria.</title>
        <authorList>
            <person name="Patra A.K."/>
            <person name="Ho P.T."/>
            <person name="Jun S."/>
            <person name="Lee S.J."/>
            <person name="Kim Y."/>
            <person name="Won Y.J."/>
        </authorList>
    </citation>
    <scope>NUCLEOTIDE SEQUENCE [LARGE SCALE GENOMIC DNA]</scope>
    <source>
        <strain evidence="1">Wonlab-2016</strain>
    </source>
</reference>
<sequence length="126" mass="14597">MRYLSYATATINILSETGLRKNDFITSPLKSYLSSLDSEKTNFVSIILRREKKSSKVYLCDPHFPPKGNLIKMYLREVIIRPYSDRQKTLWMLRSSSPMDLGYVHFLYQECSPPRNPNTSAAPDSR</sequence>
<proteinExistence type="predicted"/>
<dbReference type="Proteomes" id="UP001519460">
    <property type="component" value="Unassembled WGS sequence"/>
</dbReference>
<evidence type="ECO:0000313" key="1">
    <source>
        <dbReference type="EMBL" id="KAK7507781.1"/>
    </source>
</evidence>
<dbReference type="EMBL" id="JACVVK020000003">
    <property type="protein sequence ID" value="KAK7507781.1"/>
    <property type="molecule type" value="Genomic_DNA"/>
</dbReference>
<evidence type="ECO:0000313" key="2">
    <source>
        <dbReference type="Proteomes" id="UP001519460"/>
    </source>
</evidence>
<name>A0ABD0M8S7_9CAEN</name>